<dbReference type="EMBL" id="PFNG01000132">
    <property type="protein sequence ID" value="PIZ39049.1"/>
    <property type="molecule type" value="Genomic_DNA"/>
</dbReference>
<dbReference type="RefSeq" id="WP_286678178.1">
    <property type="nucleotide sequence ID" value="NZ_MNXI01000065.1"/>
</dbReference>
<dbReference type="AlphaFoldDB" id="A0A2M7T8W0"/>
<dbReference type="Proteomes" id="UP000230956">
    <property type="component" value="Unassembled WGS sequence"/>
</dbReference>
<proteinExistence type="predicted"/>
<feature type="region of interest" description="Disordered" evidence="1">
    <location>
        <begin position="46"/>
        <end position="73"/>
    </location>
</feature>
<evidence type="ECO:0000256" key="1">
    <source>
        <dbReference type="SAM" id="MobiDB-lite"/>
    </source>
</evidence>
<comment type="caution">
    <text evidence="2">The sequence shown here is derived from an EMBL/GenBank/DDBJ whole genome shotgun (WGS) entry which is preliminary data.</text>
</comment>
<organism evidence="2 3">
    <name type="scientific">Candidatus Aquicultor secundus</name>
    <dbReference type="NCBI Taxonomy" id="1973895"/>
    <lineage>
        <taxon>Bacteria</taxon>
        <taxon>Bacillati</taxon>
        <taxon>Actinomycetota</taxon>
        <taxon>Candidatus Aquicultoria</taxon>
        <taxon>Candidatus Aquicultorales</taxon>
        <taxon>Candidatus Aquicultoraceae</taxon>
        <taxon>Candidatus Aquicultor</taxon>
    </lineage>
</organism>
<evidence type="ECO:0000313" key="2">
    <source>
        <dbReference type="EMBL" id="PIZ39049.1"/>
    </source>
</evidence>
<reference evidence="3" key="1">
    <citation type="submission" date="2017-09" db="EMBL/GenBank/DDBJ databases">
        <title>Depth-based differentiation of microbial function through sediment-hosted aquifers and enrichment of novel symbionts in the deep terrestrial subsurface.</title>
        <authorList>
            <person name="Probst A.J."/>
            <person name="Ladd B."/>
            <person name="Jarett J.K."/>
            <person name="Geller-Mcgrath D.E."/>
            <person name="Sieber C.M.K."/>
            <person name="Emerson J.B."/>
            <person name="Anantharaman K."/>
            <person name="Thomas B.C."/>
            <person name="Malmstrom R."/>
            <person name="Stieglmeier M."/>
            <person name="Klingl A."/>
            <person name="Woyke T."/>
            <person name="Ryan C.M."/>
            <person name="Banfield J.F."/>
        </authorList>
    </citation>
    <scope>NUCLEOTIDE SEQUENCE [LARGE SCALE GENOMIC DNA]</scope>
</reference>
<evidence type="ECO:0008006" key="4">
    <source>
        <dbReference type="Google" id="ProtNLM"/>
    </source>
</evidence>
<gene>
    <name evidence="2" type="ORF">COY37_05570</name>
</gene>
<sequence>MKSQGTLIAIMVALVVLAGGGDFYGGMTYQKSQASSTGGQFAGFGQGQGGQGGQNSARRFFGQGQGRPVSGDVISQDANSFTVKMTDGSSKIVMLSGSTSISKFASGTKTDIKKGERVMAFGKDNSDGSVTATMVQIGGPRRDNQAGGQGQAGK</sequence>
<accession>A0A2M7T8W0</accession>
<name>A0A2M7T8W0_9ACTN</name>
<protein>
    <recommendedName>
        <fullName evidence="4">DUF5666 domain-containing protein</fullName>
    </recommendedName>
</protein>
<evidence type="ECO:0000313" key="3">
    <source>
        <dbReference type="Proteomes" id="UP000230956"/>
    </source>
</evidence>